<dbReference type="Pfam" id="PF04544">
    <property type="entry name" value="Herpes_UL20"/>
    <property type="match status" value="1"/>
</dbReference>
<dbReference type="GeneID" id="32707813"/>
<evidence type="ECO:0000256" key="8">
    <source>
        <dbReference type="ARBA" id="ARBA00022844"/>
    </source>
</evidence>
<feature type="region of interest" description="Disordered" evidence="12">
    <location>
        <begin position="1"/>
        <end position="23"/>
    </location>
</feature>
<evidence type="ECO:0000256" key="10">
    <source>
        <dbReference type="ARBA" id="ARBA00022989"/>
    </source>
</evidence>
<dbReference type="EMBL" id="KY385637">
    <property type="protein sequence ID" value="AQS79196.1"/>
    <property type="molecule type" value="Genomic_DNA"/>
</dbReference>
<comment type="similarity">
    <text evidence="4">Belongs to the alphaherpesvirinae UL20 family.</text>
</comment>
<evidence type="ECO:0000256" key="4">
    <source>
        <dbReference type="ARBA" id="ARBA00007652"/>
    </source>
</evidence>
<evidence type="ECO:0000256" key="13">
    <source>
        <dbReference type="SAM" id="Phobius"/>
    </source>
</evidence>
<dbReference type="KEGG" id="vg:32707813"/>
<dbReference type="GO" id="GO:0019031">
    <property type="term" value="C:viral envelope"/>
    <property type="evidence" value="ECO:0007669"/>
    <property type="project" value="UniProtKB-KW"/>
</dbReference>
<feature type="compositionally biased region" description="Pro residues" evidence="12">
    <location>
        <begin position="1"/>
        <end position="13"/>
    </location>
</feature>
<feature type="transmembrane region" description="Helical" evidence="13">
    <location>
        <begin position="76"/>
        <end position="98"/>
    </location>
</feature>
<dbReference type="RefSeq" id="YP_009361918.1">
    <property type="nucleotide sequence ID" value="NC_034446.1"/>
</dbReference>
<gene>
    <name evidence="14" type="primary">UL20</name>
</gene>
<evidence type="ECO:0000256" key="12">
    <source>
        <dbReference type="SAM" id="MobiDB-lite"/>
    </source>
</evidence>
<accession>A0A1S6JLP7</accession>
<feature type="transmembrane region" description="Helical" evidence="13">
    <location>
        <begin position="142"/>
        <end position="163"/>
    </location>
</feature>
<keyword evidence="15" id="KW-1185">Reference proteome</keyword>
<feature type="transmembrane region" description="Helical" evidence="13">
    <location>
        <begin position="104"/>
        <end position="130"/>
    </location>
</feature>
<feature type="transmembrane region" description="Helical" evidence="13">
    <location>
        <begin position="195"/>
        <end position="219"/>
    </location>
</feature>
<evidence type="ECO:0000256" key="1">
    <source>
        <dbReference type="ARBA" id="ARBA00004252"/>
    </source>
</evidence>
<evidence type="ECO:0000256" key="7">
    <source>
        <dbReference type="ARBA" id="ARBA00022812"/>
    </source>
</evidence>
<keyword evidence="11 13" id="KW-0472">Membrane</keyword>
<keyword evidence="8" id="KW-0946">Virion</keyword>
<evidence type="ECO:0000313" key="15">
    <source>
        <dbReference type="Proteomes" id="UP000243553"/>
    </source>
</evidence>
<keyword evidence="5" id="KW-1048">Host nucleus</keyword>
<keyword evidence="7" id="KW-1040">Host Golgi apparatus</keyword>
<evidence type="ECO:0000256" key="2">
    <source>
        <dbReference type="ARBA" id="ARBA00004328"/>
    </source>
</evidence>
<protein>
    <submittedName>
        <fullName evidence="14">Envelope protein UL20</fullName>
    </submittedName>
</protein>
<evidence type="ECO:0000256" key="11">
    <source>
        <dbReference type="ARBA" id="ARBA00023136"/>
    </source>
</evidence>
<dbReference type="GO" id="GO:0019058">
    <property type="term" value="P:viral life cycle"/>
    <property type="evidence" value="ECO:0007669"/>
    <property type="project" value="InterPro"/>
</dbReference>
<comment type="subcellular location">
    <subcellularLocation>
        <location evidence="1">Host Golgi apparatus membrane</location>
        <topology evidence="1">Multi-pass membrane protein</topology>
    </subcellularLocation>
    <subcellularLocation>
        <location evidence="3">Host nucleus membrane</location>
        <topology evidence="3">Multi-pass membrane protein</topology>
    </subcellularLocation>
    <subcellularLocation>
        <location evidence="2">Virion</location>
    </subcellularLocation>
</comment>
<keyword evidence="10 13" id="KW-1133">Transmembrane helix</keyword>
<name>A0A1S6JLP7_HSVA1</name>
<evidence type="ECO:0000256" key="9">
    <source>
        <dbReference type="ARBA" id="ARBA00022870"/>
    </source>
</evidence>
<dbReference type="GO" id="GO:0044200">
    <property type="term" value="C:host cell nuclear membrane"/>
    <property type="evidence" value="ECO:0007669"/>
    <property type="project" value="UniProtKB-SubCell"/>
</dbReference>
<proteinExistence type="inferred from homology"/>
<organism evidence="14 15">
    <name type="scientific">Herpesvirus ateles type 1 (strain Lennette)</name>
    <dbReference type="NCBI Taxonomy" id="35243"/>
    <lineage>
        <taxon>Viruses</taxon>
        <taxon>Duplodnaviria</taxon>
        <taxon>Heunggongvirae</taxon>
        <taxon>Peploviricota</taxon>
        <taxon>Herviviricetes</taxon>
        <taxon>Herpesvirales</taxon>
        <taxon>Orthoherpesviridae</taxon>
        <taxon>Alphaherpesvirinae</taxon>
        <taxon>Simplexvirus</taxon>
        <taxon>Simplexvirus atelinealpha1</taxon>
    </lineage>
</organism>
<dbReference type="Proteomes" id="UP000243553">
    <property type="component" value="Segment"/>
</dbReference>
<reference evidence="14 15" key="1">
    <citation type="journal article" date="2017" name="Arch. Virol.">
        <title>Sequence of the ateline alphaherpesvirus 1 (HVA1) genome.</title>
        <authorList>
            <person name="Eberle R."/>
            <person name="Black D.H."/>
        </authorList>
    </citation>
    <scope>NUCLEOTIDE SEQUENCE [LARGE SCALE GENOMIC DNA]</scope>
    <source>
        <strain evidence="14">Lennette</strain>
    </source>
</reference>
<organismHost>
    <name type="scientific">Ateles</name>
    <dbReference type="NCBI Taxonomy" id="9506"/>
</organismHost>
<keyword evidence="14" id="KW-0261">Viral envelope protein</keyword>
<evidence type="ECO:0000256" key="6">
    <source>
        <dbReference type="ARBA" id="ARBA00022692"/>
    </source>
</evidence>
<evidence type="ECO:0000256" key="5">
    <source>
        <dbReference type="ARBA" id="ARBA00022562"/>
    </source>
</evidence>
<dbReference type="InterPro" id="IPR007629">
    <property type="entry name" value="Herpes_UL20"/>
</dbReference>
<evidence type="ECO:0000313" key="14">
    <source>
        <dbReference type="EMBL" id="AQS79196.1"/>
    </source>
</evidence>
<dbReference type="OrthoDB" id="24450at10239"/>
<sequence>MSPPGTKAPPPAAAPAGGDDRDPLVPRALIDEDLSDADFADQIALSSYGLGASDFFVCSAYSRIPSHARPVFSGRVFLFLWSALVLKPLCCVALYLYYRATGRAAPVATAACAAGACYLVLAARGLMLYANIKRDRLPLSPLAYWLFALVLGAAAVAATAVAATETFGGEGLFAYVRAARAAPRADPARSHAVRLALGALAAAWVAAADSAAAAANFFLARFWVRAILNARVVF</sequence>
<keyword evidence="6 13" id="KW-0812">Transmembrane</keyword>
<dbReference type="GO" id="GO:0044178">
    <property type="term" value="C:host cell Golgi membrane"/>
    <property type="evidence" value="ECO:0007669"/>
    <property type="project" value="UniProtKB-SubCell"/>
</dbReference>
<keyword evidence="9" id="KW-1043">Host membrane</keyword>
<evidence type="ECO:0000256" key="3">
    <source>
        <dbReference type="ARBA" id="ARBA00004634"/>
    </source>
</evidence>